<comment type="subcellular location">
    <subcellularLocation>
        <location evidence="1">Cell membrane</location>
        <topology evidence="1">Multi-pass membrane protein</topology>
    </subcellularLocation>
</comment>
<evidence type="ECO:0000313" key="9">
    <source>
        <dbReference type="Proteomes" id="UP000823618"/>
    </source>
</evidence>
<evidence type="ECO:0000256" key="3">
    <source>
        <dbReference type="ARBA" id="ARBA00022692"/>
    </source>
</evidence>
<keyword evidence="5 6" id="KW-0472">Membrane</keyword>
<evidence type="ECO:0000259" key="7">
    <source>
        <dbReference type="Pfam" id="PF11728"/>
    </source>
</evidence>
<dbReference type="InterPro" id="IPR010343">
    <property type="entry name" value="ArAE_1"/>
</dbReference>
<evidence type="ECO:0000256" key="1">
    <source>
        <dbReference type="ARBA" id="ARBA00004651"/>
    </source>
</evidence>
<feature type="transmembrane region" description="Helical" evidence="6">
    <location>
        <begin position="134"/>
        <end position="152"/>
    </location>
</feature>
<feature type="transmembrane region" description="Helical" evidence="6">
    <location>
        <begin position="56"/>
        <end position="75"/>
    </location>
</feature>
<dbReference type="InterPro" id="IPR038323">
    <property type="entry name" value="ArAE_1_C_sf"/>
</dbReference>
<evidence type="ECO:0000256" key="2">
    <source>
        <dbReference type="ARBA" id="ARBA00022475"/>
    </source>
</evidence>
<feature type="domain" description="Putative aromatic acid exporter C-terminal" evidence="7">
    <location>
        <begin position="157"/>
        <end position="318"/>
    </location>
</feature>
<evidence type="ECO:0000256" key="6">
    <source>
        <dbReference type="SAM" id="Phobius"/>
    </source>
</evidence>
<dbReference type="InterPro" id="IPR021062">
    <property type="entry name" value="ArAE_1_C"/>
</dbReference>
<keyword evidence="4 6" id="KW-1133">Transmembrane helix</keyword>
<dbReference type="AlphaFoldDB" id="A0A9D9HZQ4"/>
<protein>
    <recommendedName>
        <fullName evidence="7">Putative aromatic acid exporter C-terminal domain-containing protein</fullName>
    </recommendedName>
</protein>
<feature type="transmembrane region" description="Helical" evidence="6">
    <location>
        <begin position="20"/>
        <end position="49"/>
    </location>
</feature>
<dbReference type="GO" id="GO:0005886">
    <property type="term" value="C:plasma membrane"/>
    <property type="evidence" value="ECO:0007669"/>
    <property type="project" value="UniProtKB-SubCell"/>
</dbReference>
<dbReference type="PANTHER" id="PTHR40064:SF1">
    <property type="entry name" value="MEMBRANE PROTEIN"/>
    <property type="match status" value="1"/>
</dbReference>
<evidence type="ECO:0000313" key="8">
    <source>
        <dbReference type="EMBL" id="MBO8462478.1"/>
    </source>
</evidence>
<keyword evidence="2" id="KW-1003">Cell membrane</keyword>
<dbReference type="InterPro" id="IPR052984">
    <property type="entry name" value="UPF0421"/>
</dbReference>
<dbReference type="PANTHER" id="PTHR40064">
    <property type="entry name" value="MEMBRANE PROTEIN-RELATED"/>
    <property type="match status" value="1"/>
</dbReference>
<dbReference type="EMBL" id="JADIML010000026">
    <property type="protein sequence ID" value="MBO8462478.1"/>
    <property type="molecule type" value="Genomic_DNA"/>
</dbReference>
<dbReference type="Pfam" id="PF11728">
    <property type="entry name" value="ArAE_1_C"/>
    <property type="match status" value="1"/>
</dbReference>
<gene>
    <name evidence="8" type="ORF">IAC13_00935</name>
</gene>
<proteinExistence type="predicted"/>
<keyword evidence="3 6" id="KW-0812">Transmembrane</keyword>
<reference evidence="8" key="2">
    <citation type="journal article" date="2021" name="PeerJ">
        <title>Extensive microbial diversity within the chicken gut microbiome revealed by metagenomics and culture.</title>
        <authorList>
            <person name="Gilroy R."/>
            <person name="Ravi A."/>
            <person name="Getino M."/>
            <person name="Pursley I."/>
            <person name="Horton D.L."/>
            <person name="Alikhan N.F."/>
            <person name="Baker D."/>
            <person name="Gharbi K."/>
            <person name="Hall N."/>
            <person name="Watson M."/>
            <person name="Adriaenssens E.M."/>
            <person name="Foster-Nyarko E."/>
            <person name="Jarju S."/>
            <person name="Secka A."/>
            <person name="Antonio M."/>
            <person name="Oren A."/>
            <person name="Chaudhuri R.R."/>
            <person name="La Ragione R."/>
            <person name="Hildebrand F."/>
            <person name="Pallen M.J."/>
        </authorList>
    </citation>
    <scope>NUCLEOTIDE SEQUENCE</scope>
    <source>
        <strain evidence="8">E3-2379</strain>
    </source>
</reference>
<dbReference type="Proteomes" id="UP000823618">
    <property type="component" value="Unassembled WGS sequence"/>
</dbReference>
<organism evidence="8 9">
    <name type="scientific">Candidatus Scybalomonas excrementavium</name>
    <dbReference type="NCBI Taxonomy" id="2840943"/>
    <lineage>
        <taxon>Bacteria</taxon>
        <taxon>Bacillati</taxon>
        <taxon>Bacillota</taxon>
        <taxon>Clostridia</taxon>
        <taxon>Lachnospirales</taxon>
        <taxon>Lachnospiraceae</taxon>
        <taxon>Lachnospiraceae incertae sedis</taxon>
        <taxon>Candidatus Scybalomonas</taxon>
    </lineage>
</organism>
<reference evidence="8" key="1">
    <citation type="submission" date="2020-10" db="EMBL/GenBank/DDBJ databases">
        <authorList>
            <person name="Gilroy R."/>
        </authorList>
    </citation>
    <scope>NUCLEOTIDE SEQUENCE</scope>
    <source>
        <strain evidence="8">E3-2379</strain>
    </source>
</reference>
<dbReference type="Gene3D" id="1.20.120.940">
    <property type="entry name" value="Putative aromatic acid exporter, C-terminal domain"/>
    <property type="match status" value="1"/>
</dbReference>
<accession>A0A9D9HZQ4</accession>
<dbReference type="Pfam" id="PF06081">
    <property type="entry name" value="ArAE_1"/>
    <property type="match status" value="1"/>
</dbReference>
<sequence length="335" mass="39335">MREQRLLFSSVNLIKVLKVTIGAFLAILIANLLGISYSTSAGVITILSIQNTKRETLLLVGKRIGAFFIALIIAFLSFHLFGYQVLAIGCFLLLFSSFCYLCSLQDGLVMNTVLMFHFYAEQSMSFFWIKNEMLLLFIGTFIGIIMNTYMPGNVGAIREKQKNLESSIREILYQMAQMITMENDICYTDVRFDKLDQELQKMEIWAYEERDNALISDNQYFIKYVQMRESQSFILKKLYKNINLLHSVPKQAKFVSSYIEEISKTFHEHNNAKRLKENLDTMIEKMKEEPLPVTRGEFENRAILYRILYDLEEFLQIKIQFIMKLTEEEIERFWE</sequence>
<evidence type="ECO:0000256" key="4">
    <source>
        <dbReference type="ARBA" id="ARBA00022989"/>
    </source>
</evidence>
<evidence type="ECO:0000256" key="5">
    <source>
        <dbReference type="ARBA" id="ARBA00023136"/>
    </source>
</evidence>
<name>A0A9D9HZQ4_9FIRM</name>
<comment type="caution">
    <text evidence="8">The sequence shown here is derived from an EMBL/GenBank/DDBJ whole genome shotgun (WGS) entry which is preliminary data.</text>
</comment>